<evidence type="ECO:0000256" key="1">
    <source>
        <dbReference type="PROSITE-ProRule" id="PRU00042"/>
    </source>
</evidence>
<dbReference type="PROSITE" id="PS00028">
    <property type="entry name" value="ZINC_FINGER_C2H2_1"/>
    <property type="match status" value="1"/>
</dbReference>
<keyword evidence="5" id="KW-1185">Reference proteome</keyword>
<sequence length="633" mass="72354">VMSSRNNPALGKTKSPRAHEYATEDFIIFNNETDGAPLFELGTSNAIKEEPIKIKEEPKFNEESVDNFADIKKEEPIADIFCPSTGTSRPIDQMNIFSYEEMERMEDREPSCPTMKGTLKTIDITGKIKANRNDIVRIDPNQSFTSHQLIDSATNRLTMSFQRSTSPAHLPSNHPVPCFVSRANMANRNIGMTYSCKLCGLTVDNHFKFAAHMRHIHPKKSNLESMKNRTAILGRASTSTAAVFCPSTKTSRPLDQFNFISEEEIERIEEREHFYPTMIECGLCAKPTTFYRISPMDPSLARTFFDNLIKFTPEQREKSEILIVHGFRVFICMRHFPPAPKMCYLCQHFTTEIYAVPGGATERKLFINRIIPSTPNEKALLEELKLNKHRPYFCIAHFAIPRSPDNMLVLGRRTFDEEELGDEETNILSYDSREKMDEAEPSRSKKFCCFCKKYTNEFSVTPIGKYSREQFIKRIIISTPNERVIVEELKRNKCLRYFCFLHVAPPNTSAINRYGIRKRKCYLCSEETYQHCVTPTLASERAKFIQRLFVCTAAEKARVEALKGNTCRVFVCLVHIANRLPPTVNIAKSDGPQMNRSDGRMSVKKSFLNTGSLVSEEPIEEDSDDQPGPSGFY</sequence>
<proteinExistence type="predicted"/>
<gene>
    <name evidence="4" type="ORF">PENTCL1PPCAC_5600</name>
</gene>
<feature type="non-terminal residue" evidence="4">
    <location>
        <position position="1"/>
    </location>
</feature>
<keyword evidence="1" id="KW-0479">Metal-binding</keyword>
<protein>
    <recommendedName>
        <fullName evidence="3">C2H2-type domain-containing protein</fullName>
    </recommendedName>
</protein>
<accession>A0AAV5SLL9</accession>
<keyword evidence="1" id="KW-0863">Zinc-finger</keyword>
<feature type="domain" description="C2H2-type" evidence="3">
    <location>
        <begin position="194"/>
        <end position="222"/>
    </location>
</feature>
<dbReference type="EMBL" id="BTSX01000002">
    <property type="protein sequence ID" value="GMS83425.1"/>
    <property type="molecule type" value="Genomic_DNA"/>
</dbReference>
<organism evidence="4 5">
    <name type="scientific">Pristionchus entomophagus</name>
    <dbReference type="NCBI Taxonomy" id="358040"/>
    <lineage>
        <taxon>Eukaryota</taxon>
        <taxon>Metazoa</taxon>
        <taxon>Ecdysozoa</taxon>
        <taxon>Nematoda</taxon>
        <taxon>Chromadorea</taxon>
        <taxon>Rhabditida</taxon>
        <taxon>Rhabditina</taxon>
        <taxon>Diplogasteromorpha</taxon>
        <taxon>Diplogasteroidea</taxon>
        <taxon>Neodiplogasteridae</taxon>
        <taxon>Pristionchus</taxon>
    </lineage>
</organism>
<dbReference type="AlphaFoldDB" id="A0AAV5SLL9"/>
<dbReference type="InterPro" id="IPR013087">
    <property type="entry name" value="Znf_C2H2_type"/>
</dbReference>
<comment type="caution">
    <text evidence="4">The sequence shown here is derived from an EMBL/GenBank/DDBJ whole genome shotgun (WGS) entry which is preliminary data.</text>
</comment>
<dbReference type="Proteomes" id="UP001432027">
    <property type="component" value="Unassembled WGS sequence"/>
</dbReference>
<evidence type="ECO:0000256" key="2">
    <source>
        <dbReference type="SAM" id="MobiDB-lite"/>
    </source>
</evidence>
<keyword evidence="1" id="KW-0862">Zinc</keyword>
<reference evidence="4" key="1">
    <citation type="submission" date="2023-10" db="EMBL/GenBank/DDBJ databases">
        <title>Genome assembly of Pristionchus species.</title>
        <authorList>
            <person name="Yoshida K."/>
            <person name="Sommer R.J."/>
        </authorList>
    </citation>
    <scope>NUCLEOTIDE SEQUENCE</scope>
    <source>
        <strain evidence="4">RS0144</strain>
    </source>
</reference>
<dbReference type="GO" id="GO:0008270">
    <property type="term" value="F:zinc ion binding"/>
    <property type="evidence" value="ECO:0007669"/>
    <property type="project" value="UniProtKB-KW"/>
</dbReference>
<feature type="region of interest" description="Disordered" evidence="2">
    <location>
        <begin position="609"/>
        <end position="633"/>
    </location>
</feature>
<name>A0AAV5SLL9_9BILA</name>
<evidence type="ECO:0000313" key="5">
    <source>
        <dbReference type="Proteomes" id="UP001432027"/>
    </source>
</evidence>
<evidence type="ECO:0000313" key="4">
    <source>
        <dbReference type="EMBL" id="GMS83425.1"/>
    </source>
</evidence>
<dbReference type="PROSITE" id="PS50157">
    <property type="entry name" value="ZINC_FINGER_C2H2_2"/>
    <property type="match status" value="1"/>
</dbReference>
<evidence type="ECO:0000259" key="3">
    <source>
        <dbReference type="PROSITE" id="PS50157"/>
    </source>
</evidence>